<dbReference type="Pfam" id="PF12732">
    <property type="entry name" value="YtxH"/>
    <property type="match status" value="1"/>
</dbReference>
<dbReference type="Proteomes" id="UP000031938">
    <property type="component" value="Unassembled WGS sequence"/>
</dbReference>
<keyword evidence="3" id="KW-1185">Reference proteome</keyword>
<evidence type="ECO:0008006" key="4">
    <source>
        <dbReference type="Google" id="ProtNLM"/>
    </source>
</evidence>
<dbReference type="Gene3D" id="1.10.3160.10">
    <property type="entry name" value="Bbcrasp-1"/>
    <property type="match status" value="1"/>
</dbReference>
<dbReference type="STRING" id="889306.KP78_19510"/>
<protein>
    <recommendedName>
        <fullName evidence="4">Gas vesicle protein</fullName>
    </recommendedName>
</protein>
<organism evidence="2 3">
    <name type="scientific">Jeotgalibacillus soli</name>
    <dbReference type="NCBI Taxonomy" id="889306"/>
    <lineage>
        <taxon>Bacteria</taxon>
        <taxon>Bacillati</taxon>
        <taxon>Bacillota</taxon>
        <taxon>Bacilli</taxon>
        <taxon>Bacillales</taxon>
        <taxon>Caryophanaceae</taxon>
        <taxon>Jeotgalibacillus</taxon>
    </lineage>
</organism>
<evidence type="ECO:0000313" key="3">
    <source>
        <dbReference type="Proteomes" id="UP000031938"/>
    </source>
</evidence>
<sequence>MSNPSLIRRVNPIKDVLMMNVKRLSTGILVGLAAGAVTTLLSTPQSGRELRGTIKETKDHWSDHVLEIQMNIQQIKESIQQVSKEGKESIQSALMELKESVQQWKKEADPHINNLHEELEAIQSAMEELERTINQNQSTSSTTSSNE</sequence>
<name>A0A0C2V9H7_9BACL</name>
<keyword evidence="1" id="KW-0175">Coiled coil</keyword>
<evidence type="ECO:0000256" key="1">
    <source>
        <dbReference type="SAM" id="Coils"/>
    </source>
</evidence>
<dbReference type="PATRIC" id="fig|889306.3.peg.1970"/>
<dbReference type="InterPro" id="IPR052928">
    <property type="entry name" value="Desiccation-related_membrane"/>
</dbReference>
<feature type="coiled-coil region" evidence="1">
    <location>
        <begin position="65"/>
        <end position="139"/>
    </location>
</feature>
<dbReference type="AlphaFoldDB" id="A0A0C2V9H7"/>
<dbReference type="PANTHER" id="PTHR35792:SF3">
    <property type="entry name" value="IG HYPOTHETICAL 17707"/>
    <property type="match status" value="1"/>
</dbReference>
<dbReference type="EMBL" id="JXRP01000017">
    <property type="protein sequence ID" value="KIL45602.1"/>
    <property type="molecule type" value="Genomic_DNA"/>
</dbReference>
<proteinExistence type="predicted"/>
<dbReference type="InterPro" id="IPR024623">
    <property type="entry name" value="YtxH"/>
</dbReference>
<accession>A0A0C2V9H7</accession>
<evidence type="ECO:0000313" key="2">
    <source>
        <dbReference type="EMBL" id="KIL45602.1"/>
    </source>
</evidence>
<comment type="caution">
    <text evidence="2">The sequence shown here is derived from an EMBL/GenBank/DDBJ whole genome shotgun (WGS) entry which is preliminary data.</text>
</comment>
<reference evidence="2 3" key="1">
    <citation type="submission" date="2015-01" db="EMBL/GenBank/DDBJ databases">
        <title>Genome sequencing of Jeotgalibacillus soli.</title>
        <authorList>
            <person name="Goh K.M."/>
            <person name="Chan K.-G."/>
            <person name="Yaakop A.S."/>
            <person name="Ee R."/>
            <person name="Gan H.M."/>
            <person name="Chan C.S."/>
        </authorList>
    </citation>
    <scope>NUCLEOTIDE SEQUENCE [LARGE SCALE GENOMIC DNA]</scope>
    <source>
        <strain evidence="2 3">P9</strain>
    </source>
</reference>
<dbReference type="SUPFAM" id="SSF47162">
    <property type="entry name" value="Apolipoprotein"/>
    <property type="match status" value="1"/>
</dbReference>
<gene>
    <name evidence="2" type="ORF">KP78_19510</name>
</gene>
<dbReference type="PANTHER" id="PTHR35792">
    <property type="entry name" value="GENERAL STRESS PROTEIN"/>
    <property type="match status" value="1"/>
</dbReference>